<dbReference type="RefSeq" id="XP_023952752.2">
    <property type="nucleotide sequence ID" value="XM_024096984.2"/>
</dbReference>
<comment type="similarity">
    <text evidence="1">Belongs to the DNase II family.</text>
</comment>
<reference evidence="5" key="1">
    <citation type="submission" date="2025-08" db="UniProtKB">
        <authorList>
            <consortium name="RefSeq"/>
        </authorList>
    </citation>
    <scope>IDENTIFICATION</scope>
</reference>
<evidence type="ECO:0000313" key="4">
    <source>
        <dbReference type="Proteomes" id="UP001652582"/>
    </source>
</evidence>
<proteinExistence type="inferred from homology"/>
<protein>
    <submittedName>
        <fullName evidence="5">Deoxyribonuclease-2-alpha</fullName>
    </submittedName>
</protein>
<evidence type="ECO:0000256" key="3">
    <source>
        <dbReference type="SAM" id="SignalP"/>
    </source>
</evidence>
<keyword evidence="4" id="KW-1185">Reference proteome</keyword>
<accession>A0A6J1P4M5</accession>
<dbReference type="Pfam" id="PF03265">
    <property type="entry name" value="DNase_II"/>
    <property type="match status" value="2"/>
</dbReference>
<dbReference type="AlphaFoldDB" id="A0A6J1P4M5"/>
<dbReference type="GO" id="GO:0006309">
    <property type="term" value="P:apoptotic DNA fragmentation"/>
    <property type="evidence" value="ECO:0007669"/>
    <property type="project" value="TreeGrafter"/>
</dbReference>
<evidence type="ECO:0000256" key="2">
    <source>
        <dbReference type="ARBA" id="ARBA00022801"/>
    </source>
</evidence>
<feature type="chain" id="PRO_5045271029" evidence="3">
    <location>
        <begin position="26"/>
        <end position="429"/>
    </location>
</feature>
<dbReference type="PANTHER" id="PTHR10858:SF23">
    <property type="entry name" value="DEOXYRIBONUCLEASE II"/>
    <property type="match status" value="1"/>
</dbReference>
<dbReference type="OrthoDB" id="10261598at2759"/>
<gene>
    <name evidence="5" type="primary">LOC112056545</name>
</gene>
<dbReference type="GeneID" id="112056545"/>
<evidence type="ECO:0000313" key="5">
    <source>
        <dbReference type="RefSeq" id="XP_023952752.2"/>
    </source>
</evidence>
<dbReference type="CDD" id="cd09120">
    <property type="entry name" value="PLDc_DNaseII_1"/>
    <property type="match status" value="1"/>
</dbReference>
<name>A0A6J1P4M5_BICAN</name>
<keyword evidence="3" id="KW-0732">Signal</keyword>
<dbReference type="PANTHER" id="PTHR10858">
    <property type="entry name" value="DEOXYRIBONUCLEASE II"/>
    <property type="match status" value="1"/>
</dbReference>
<sequence length="429" mass="48665">MKNTRAIVCRPSFVICVLFLSFCSCLSPQCRDEKGEPVDWYYVYKLPRERNHLNPLIREGVAYMYLTPSKLRGGWIMSNKAIGDPLSMVGRTLEPLYKDKNTISVLYNDQPPTNEYQPDMLQSVAAMYSRSKKGQTKNGGVNRYRKFKLGESYYDDYDLVEMCKMHAKYMKTRVENGHTKGVVLGDKFTSLWLVHSVPRFPPVPNMHGLNVSSYSYPATGMKYGQSFLCVSVQTSTLNQIATQLKYNEPLISYYNLPEEFNSELPNLVDVVKNKTINAAPWYHIESFETLGGRKFLSFAKTGRFNDDLYSGLVGEVLQSDLLVESWTNGPGTLDSECTRHFQVRNIERLKFPMAKMSFTSHNDHSKWAVAVAHKMHNSQDAKVADYWVCVGDINRALSQEARGGGTVCTSGPILWGSFAHLIESVQNCH</sequence>
<dbReference type="GO" id="GO:0004531">
    <property type="term" value="F:deoxyribonuclease II activity"/>
    <property type="evidence" value="ECO:0007669"/>
    <property type="project" value="InterPro"/>
</dbReference>
<evidence type="ECO:0000256" key="1">
    <source>
        <dbReference type="ARBA" id="ARBA00007527"/>
    </source>
</evidence>
<feature type="signal peptide" evidence="3">
    <location>
        <begin position="1"/>
        <end position="25"/>
    </location>
</feature>
<dbReference type="Proteomes" id="UP001652582">
    <property type="component" value="Chromosome 16"/>
</dbReference>
<dbReference type="PROSITE" id="PS51257">
    <property type="entry name" value="PROKAR_LIPOPROTEIN"/>
    <property type="match status" value="1"/>
</dbReference>
<dbReference type="KEGG" id="bany:112056545"/>
<keyword evidence="2" id="KW-0378">Hydrolase</keyword>
<dbReference type="InterPro" id="IPR004947">
    <property type="entry name" value="DNase_II"/>
</dbReference>
<organism evidence="4 5">
    <name type="scientific">Bicyclus anynana</name>
    <name type="common">Squinting bush brown butterfly</name>
    <dbReference type="NCBI Taxonomy" id="110368"/>
    <lineage>
        <taxon>Eukaryota</taxon>
        <taxon>Metazoa</taxon>
        <taxon>Ecdysozoa</taxon>
        <taxon>Arthropoda</taxon>
        <taxon>Hexapoda</taxon>
        <taxon>Insecta</taxon>
        <taxon>Pterygota</taxon>
        <taxon>Neoptera</taxon>
        <taxon>Endopterygota</taxon>
        <taxon>Lepidoptera</taxon>
        <taxon>Glossata</taxon>
        <taxon>Ditrysia</taxon>
        <taxon>Papilionoidea</taxon>
        <taxon>Nymphalidae</taxon>
        <taxon>Satyrinae</taxon>
        <taxon>Satyrini</taxon>
        <taxon>Mycalesina</taxon>
        <taxon>Bicyclus</taxon>
    </lineage>
</organism>
<dbReference type="CDD" id="cd09121">
    <property type="entry name" value="PLDc_DNaseII_2"/>
    <property type="match status" value="1"/>
</dbReference>